<name>A0A164XYH4_9AGAM</name>
<dbReference type="Proteomes" id="UP000076722">
    <property type="component" value="Unassembled WGS sequence"/>
</dbReference>
<gene>
    <name evidence="1" type="ORF">SISNIDRAFT_482976</name>
</gene>
<dbReference type="AlphaFoldDB" id="A0A164XYH4"/>
<protein>
    <submittedName>
        <fullName evidence="1">Uncharacterized protein</fullName>
    </submittedName>
</protein>
<keyword evidence="2" id="KW-1185">Reference proteome</keyword>
<dbReference type="EMBL" id="KV419399">
    <property type="protein sequence ID" value="KZS96410.1"/>
    <property type="molecule type" value="Genomic_DNA"/>
</dbReference>
<sequence length="72" mass="8342">MSSSFLKLNIWYEQDLGQINITEKTDRNFTSRERLIYYRALGSSWVKHLGHVEDISQSAATVANRALETAYF</sequence>
<organism evidence="1 2">
    <name type="scientific">Sistotremastrum niveocremeum HHB9708</name>
    <dbReference type="NCBI Taxonomy" id="1314777"/>
    <lineage>
        <taxon>Eukaryota</taxon>
        <taxon>Fungi</taxon>
        <taxon>Dikarya</taxon>
        <taxon>Basidiomycota</taxon>
        <taxon>Agaricomycotina</taxon>
        <taxon>Agaricomycetes</taxon>
        <taxon>Sistotremastrales</taxon>
        <taxon>Sistotremastraceae</taxon>
        <taxon>Sertulicium</taxon>
        <taxon>Sertulicium niveocremeum</taxon>
    </lineage>
</organism>
<evidence type="ECO:0000313" key="2">
    <source>
        <dbReference type="Proteomes" id="UP000076722"/>
    </source>
</evidence>
<reference evidence="1 2" key="1">
    <citation type="journal article" date="2016" name="Mol. Biol. Evol.">
        <title>Comparative Genomics of Early-Diverging Mushroom-Forming Fungi Provides Insights into the Origins of Lignocellulose Decay Capabilities.</title>
        <authorList>
            <person name="Nagy L.G."/>
            <person name="Riley R."/>
            <person name="Tritt A."/>
            <person name="Adam C."/>
            <person name="Daum C."/>
            <person name="Floudas D."/>
            <person name="Sun H."/>
            <person name="Yadav J.S."/>
            <person name="Pangilinan J."/>
            <person name="Larsson K.H."/>
            <person name="Matsuura K."/>
            <person name="Barry K."/>
            <person name="Labutti K."/>
            <person name="Kuo R."/>
            <person name="Ohm R.A."/>
            <person name="Bhattacharya S.S."/>
            <person name="Shirouzu T."/>
            <person name="Yoshinaga Y."/>
            <person name="Martin F.M."/>
            <person name="Grigoriev I.V."/>
            <person name="Hibbett D.S."/>
        </authorList>
    </citation>
    <scope>NUCLEOTIDE SEQUENCE [LARGE SCALE GENOMIC DNA]</scope>
    <source>
        <strain evidence="1 2">HHB9708</strain>
    </source>
</reference>
<proteinExistence type="predicted"/>
<evidence type="ECO:0000313" key="1">
    <source>
        <dbReference type="EMBL" id="KZS96410.1"/>
    </source>
</evidence>
<accession>A0A164XYH4</accession>